<organism evidence="1 2">
    <name type="scientific">Choristoneura fumiferana</name>
    <name type="common">Spruce budworm moth</name>
    <name type="synonym">Archips fumiferana</name>
    <dbReference type="NCBI Taxonomy" id="7141"/>
    <lineage>
        <taxon>Eukaryota</taxon>
        <taxon>Metazoa</taxon>
        <taxon>Ecdysozoa</taxon>
        <taxon>Arthropoda</taxon>
        <taxon>Hexapoda</taxon>
        <taxon>Insecta</taxon>
        <taxon>Pterygota</taxon>
        <taxon>Neoptera</taxon>
        <taxon>Endopterygota</taxon>
        <taxon>Lepidoptera</taxon>
        <taxon>Glossata</taxon>
        <taxon>Ditrysia</taxon>
        <taxon>Tortricoidea</taxon>
        <taxon>Tortricidae</taxon>
        <taxon>Tortricinae</taxon>
        <taxon>Choristoneura</taxon>
    </lineage>
</organism>
<evidence type="ECO:0000313" key="1">
    <source>
        <dbReference type="EMBL" id="KAI8426944.1"/>
    </source>
</evidence>
<name>A0ACC0JSA0_CHOFU</name>
<accession>A0ACC0JSA0</accession>
<evidence type="ECO:0000313" key="2">
    <source>
        <dbReference type="Proteomes" id="UP001064048"/>
    </source>
</evidence>
<proteinExistence type="predicted"/>
<reference evidence="1 2" key="1">
    <citation type="journal article" date="2022" name="Genome Biol. Evol.">
        <title>The Spruce Budworm Genome: Reconstructing the Evolutionary History of Antifreeze Proteins.</title>
        <authorList>
            <person name="Beliveau C."/>
            <person name="Gagne P."/>
            <person name="Picq S."/>
            <person name="Vernygora O."/>
            <person name="Keeling C.I."/>
            <person name="Pinkney K."/>
            <person name="Doucet D."/>
            <person name="Wen F."/>
            <person name="Johnston J.S."/>
            <person name="Maaroufi H."/>
            <person name="Boyle B."/>
            <person name="Laroche J."/>
            <person name="Dewar K."/>
            <person name="Juretic N."/>
            <person name="Blackburn G."/>
            <person name="Nisole A."/>
            <person name="Brunet B."/>
            <person name="Brandao M."/>
            <person name="Lumley L."/>
            <person name="Duan J."/>
            <person name="Quan G."/>
            <person name="Lucarotti C.J."/>
            <person name="Roe A.D."/>
            <person name="Sperling F.A.H."/>
            <person name="Levesque R.C."/>
            <person name="Cusson M."/>
        </authorList>
    </citation>
    <scope>NUCLEOTIDE SEQUENCE [LARGE SCALE GENOMIC DNA]</scope>
    <source>
        <strain evidence="1">Glfc:IPQL:Cfum</strain>
    </source>
</reference>
<protein>
    <submittedName>
        <fullName evidence="1">Uncharacterized protein</fullName>
    </submittedName>
</protein>
<dbReference type="EMBL" id="CM046126">
    <property type="protein sequence ID" value="KAI8426944.1"/>
    <property type="molecule type" value="Genomic_DNA"/>
</dbReference>
<keyword evidence="2" id="KW-1185">Reference proteome</keyword>
<comment type="caution">
    <text evidence="1">The sequence shown here is derived from an EMBL/GenBank/DDBJ whole genome shotgun (WGS) entry which is preliminary data.</text>
</comment>
<dbReference type="Proteomes" id="UP001064048">
    <property type="component" value="Chromosome 26"/>
</dbReference>
<sequence>MEWLAATPLSGIRVCRELEPHGTVVVPECNRPVYYFSGVLLDMHCVDGVWDHIGICQPDCGTPTPRAEPLIYNGERTQRGELPWHAGIYIKDFTPYMLICSGSLISTKVLVSGKYH</sequence>
<gene>
    <name evidence="1" type="ORF">MSG28_014613</name>
</gene>